<dbReference type="GO" id="GO:0003676">
    <property type="term" value="F:nucleic acid binding"/>
    <property type="evidence" value="ECO:0007669"/>
    <property type="project" value="InterPro"/>
</dbReference>
<protein>
    <submittedName>
        <fullName evidence="2">Transposase</fullName>
    </submittedName>
</protein>
<dbReference type="InterPro" id="IPR001584">
    <property type="entry name" value="Integrase_cat-core"/>
</dbReference>
<dbReference type="PROSITE" id="PS50994">
    <property type="entry name" value="INTEGRASE"/>
    <property type="match status" value="1"/>
</dbReference>
<dbReference type="Gene3D" id="3.30.420.10">
    <property type="entry name" value="Ribonuclease H-like superfamily/Ribonuclease H"/>
    <property type="match status" value="1"/>
</dbReference>
<dbReference type="PANTHER" id="PTHR47515:SF2">
    <property type="entry name" value="INTEGRASE CORE DOMAIN PROTEIN"/>
    <property type="match status" value="1"/>
</dbReference>
<name>A0A7K3NS42_9BACT</name>
<comment type="caution">
    <text evidence="2">The sequence shown here is derived from an EMBL/GenBank/DDBJ whole genome shotgun (WGS) entry which is preliminary data.</text>
</comment>
<dbReference type="Pfam" id="PF13565">
    <property type="entry name" value="HTH_32"/>
    <property type="match status" value="1"/>
</dbReference>
<accession>A0A7K3NS42</accession>
<reference evidence="2 3" key="1">
    <citation type="submission" date="2020-02" db="EMBL/GenBank/DDBJ databases">
        <title>Comparative genomics of sulfur disproportionating microorganisms.</title>
        <authorList>
            <person name="Ward L.M."/>
            <person name="Bertran E."/>
            <person name="Johnston D.T."/>
        </authorList>
    </citation>
    <scope>NUCLEOTIDE SEQUENCE [LARGE SCALE GENOMIC DNA]</scope>
    <source>
        <strain evidence="2 3">DSM 3696</strain>
    </source>
</reference>
<dbReference type="SUPFAM" id="SSF46689">
    <property type="entry name" value="Homeodomain-like"/>
    <property type="match status" value="1"/>
</dbReference>
<dbReference type="AlphaFoldDB" id="A0A7K3NS42"/>
<dbReference type="RefSeq" id="WP_163304066.1">
    <property type="nucleotide sequence ID" value="NZ_JAAGRQ010000197.1"/>
</dbReference>
<dbReference type="PANTHER" id="PTHR47515">
    <property type="entry name" value="LOW CALCIUM RESPONSE LOCUS PROTEIN T"/>
    <property type="match status" value="1"/>
</dbReference>
<sequence length="390" mass="45251">MPWKKVETMEERARFIVEAARRSEPFSEICQRFGISRETGYKWVRRFQDRGSVEEFSRAPRNCPHKTSDAIIEKILLLRETYPYWGPKKLSQLLFDKYGICDPPAPSTIGAILKRHGFISESRKIRRKSAGRLRRYDLLSPQDTNDVWAIDYKGWFRLGDRSICYPLTITDMHSRYVLACKGYARQTLENTKSAMENVFCDYGLPQAIRVDNGTPFGSSGIGGFTQLSVWWIQLGIIVDFIEPGKPEQNGSHERMHKTLKLESTMPPQDSLSEQQKKFDSWRHRFNYERPHEALGQKTPSSIYRRSLRSFPREAPQFSYPPYFESRFVRSDGMFNWKGGQVFIGEAYGRNRIGLIQNYDGRWLVYAGDILIGGLISEEPKHVVPVRRLIG</sequence>
<evidence type="ECO:0000313" key="3">
    <source>
        <dbReference type="Proteomes" id="UP000469724"/>
    </source>
</evidence>
<gene>
    <name evidence="2" type="ORF">G3N56_19930</name>
</gene>
<dbReference type="EMBL" id="JAAGRQ010000197">
    <property type="protein sequence ID" value="NDY59012.1"/>
    <property type="molecule type" value="Genomic_DNA"/>
</dbReference>
<dbReference type="Pfam" id="PF13683">
    <property type="entry name" value="rve_3"/>
    <property type="match status" value="1"/>
</dbReference>
<proteinExistence type="predicted"/>
<organism evidence="2 3">
    <name type="scientific">Desulfolutivibrio sulfodismutans</name>
    <dbReference type="NCBI Taxonomy" id="63561"/>
    <lineage>
        <taxon>Bacteria</taxon>
        <taxon>Pseudomonadati</taxon>
        <taxon>Thermodesulfobacteriota</taxon>
        <taxon>Desulfovibrionia</taxon>
        <taxon>Desulfovibrionales</taxon>
        <taxon>Desulfovibrionaceae</taxon>
        <taxon>Desulfolutivibrio</taxon>
    </lineage>
</organism>
<evidence type="ECO:0000259" key="1">
    <source>
        <dbReference type="PROSITE" id="PS50994"/>
    </source>
</evidence>
<evidence type="ECO:0000313" key="2">
    <source>
        <dbReference type="EMBL" id="NDY59012.1"/>
    </source>
</evidence>
<dbReference type="InterPro" id="IPR009057">
    <property type="entry name" value="Homeodomain-like_sf"/>
</dbReference>
<dbReference type="InterPro" id="IPR036397">
    <property type="entry name" value="RNaseH_sf"/>
</dbReference>
<dbReference type="SUPFAM" id="SSF53098">
    <property type="entry name" value="Ribonuclease H-like"/>
    <property type="match status" value="1"/>
</dbReference>
<feature type="domain" description="Integrase catalytic" evidence="1">
    <location>
        <begin position="137"/>
        <end position="307"/>
    </location>
</feature>
<dbReference type="Proteomes" id="UP000469724">
    <property type="component" value="Unassembled WGS sequence"/>
</dbReference>
<keyword evidence="3" id="KW-1185">Reference proteome</keyword>
<dbReference type="InterPro" id="IPR012337">
    <property type="entry name" value="RNaseH-like_sf"/>
</dbReference>
<dbReference type="GO" id="GO:0015074">
    <property type="term" value="P:DNA integration"/>
    <property type="evidence" value="ECO:0007669"/>
    <property type="project" value="InterPro"/>
</dbReference>